<organism evidence="6 7">
    <name type="scientific">Nostocoides vanveenii</name>
    <dbReference type="NCBI Taxonomy" id="330835"/>
    <lineage>
        <taxon>Bacteria</taxon>
        <taxon>Bacillati</taxon>
        <taxon>Actinomycetota</taxon>
        <taxon>Actinomycetes</taxon>
        <taxon>Micrococcales</taxon>
        <taxon>Intrasporangiaceae</taxon>
        <taxon>Nostocoides</taxon>
    </lineage>
</organism>
<feature type="transmembrane region" description="Helical" evidence="4">
    <location>
        <begin position="163"/>
        <end position="183"/>
    </location>
</feature>
<feature type="transmembrane region" description="Helical" evidence="4">
    <location>
        <begin position="54"/>
        <end position="72"/>
    </location>
</feature>
<dbReference type="InterPro" id="IPR050482">
    <property type="entry name" value="Sensor_HK_TwoCompSys"/>
</dbReference>
<feature type="domain" description="Signal transduction histidine kinase subgroup 3 dimerisation and phosphoacceptor" evidence="5">
    <location>
        <begin position="204"/>
        <end position="268"/>
    </location>
</feature>
<name>A0ABN2KH81_9MICO</name>
<sequence>MTLSRMTRLPALSSLEGEDRDRAISHLARLALVGVWLIFLLEPLAAAWSARSGVRGQLGLAATVLFALLYMWHFERSRAFDASTDGLVGQRVTSRRWPRYAVLVALTVAVTLLIGQPGTATWVFLAVSGLWTMPMPYALAIGLALAGGYETLVRVLDGWNRHTGVSLSIVMAMLAVSAARLAMRRTADLSAARRENARLAVEEERHRLARDIHDILGHSLTVITVKAELAGRLLDVDAERARAEIASVEALAREALADVRGAVVGVREISLAGELASARQALTAAGITPRLPTAVDAVDPGLKELFAWTVRESVTNVVRHSGASTCRIDLEPKRIVVRDDGRGAHGGAQGSGLRGLRERARLVGASVTTSSAGENGFEVVVAGK</sequence>
<dbReference type="InterPro" id="IPR011712">
    <property type="entry name" value="Sig_transdc_His_kin_sub3_dim/P"/>
</dbReference>
<feature type="transmembrane region" description="Helical" evidence="4">
    <location>
        <begin position="137"/>
        <end position="156"/>
    </location>
</feature>
<comment type="caution">
    <text evidence="6">The sequence shown here is derived from an EMBL/GenBank/DDBJ whole genome shotgun (WGS) entry which is preliminary data.</text>
</comment>
<dbReference type="PANTHER" id="PTHR24421:SF63">
    <property type="entry name" value="SENSOR HISTIDINE KINASE DESK"/>
    <property type="match status" value="1"/>
</dbReference>
<keyword evidence="4" id="KW-0472">Membrane</keyword>
<protein>
    <recommendedName>
        <fullName evidence="5">Signal transduction histidine kinase subgroup 3 dimerisation and phosphoacceptor domain-containing protein</fullName>
    </recommendedName>
</protein>
<accession>A0ABN2KH81</accession>
<evidence type="ECO:0000259" key="5">
    <source>
        <dbReference type="Pfam" id="PF07730"/>
    </source>
</evidence>
<keyword evidence="3" id="KW-0902">Two-component regulatory system</keyword>
<feature type="transmembrane region" description="Helical" evidence="4">
    <location>
        <begin position="30"/>
        <end position="48"/>
    </location>
</feature>
<keyword evidence="7" id="KW-1185">Reference proteome</keyword>
<evidence type="ECO:0000256" key="1">
    <source>
        <dbReference type="ARBA" id="ARBA00022679"/>
    </source>
</evidence>
<proteinExistence type="predicted"/>
<dbReference type="Pfam" id="PF07730">
    <property type="entry name" value="HisKA_3"/>
    <property type="match status" value="1"/>
</dbReference>
<keyword evidence="4" id="KW-1133">Transmembrane helix</keyword>
<dbReference type="Gene3D" id="3.30.565.10">
    <property type="entry name" value="Histidine kinase-like ATPase, C-terminal domain"/>
    <property type="match status" value="1"/>
</dbReference>
<evidence type="ECO:0000313" key="6">
    <source>
        <dbReference type="EMBL" id="GAA1755762.1"/>
    </source>
</evidence>
<dbReference type="EMBL" id="BAAAPN010000035">
    <property type="protein sequence ID" value="GAA1755762.1"/>
    <property type="molecule type" value="Genomic_DNA"/>
</dbReference>
<keyword evidence="2" id="KW-0418">Kinase</keyword>
<dbReference type="Proteomes" id="UP001501475">
    <property type="component" value="Unassembled WGS sequence"/>
</dbReference>
<feature type="transmembrane region" description="Helical" evidence="4">
    <location>
        <begin position="100"/>
        <end position="125"/>
    </location>
</feature>
<dbReference type="InterPro" id="IPR036890">
    <property type="entry name" value="HATPase_C_sf"/>
</dbReference>
<gene>
    <name evidence="6" type="ORF">GCM10009810_14400</name>
</gene>
<dbReference type="Gene3D" id="1.20.5.1930">
    <property type="match status" value="1"/>
</dbReference>
<dbReference type="SUPFAM" id="SSF55874">
    <property type="entry name" value="ATPase domain of HSP90 chaperone/DNA topoisomerase II/histidine kinase"/>
    <property type="match status" value="1"/>
</dbReference>
<dbReference type="CDD" id="cd16917">
    <property type="entry name" value="HATPase_UhpB-NarQ-NarX-like"/>
    <property type="match status" value="1"/>
</dbReference>
<dbReference type="PANTHER" id="PTHR24421">
    <property type="entry name" value="NITRATE/NITRITE SENSOR PROTEIN NARX-RELATED"/>
    <property type="match status" value="1"/>
</dbReference>
<keyword evidence="1" id="KW-0808">Transferase</keyword>
<keyword evidence="4" id="KW-0812">Transmembrane</keyword>
<reference evidence="6 7" key="1">
    <citation type="journal article" date="2019" name="Int. J. Syst. Evol. Microbiol.">
        <title>The Global Catalogue of Microorganisms (GCM) 10K type strain sequencing project: providing services to taxonomists for standard genome sequencing and annotation.</title>
        <authorList>
            <consortium name="The Broad Institute Genomics Platform"/>
            <consortium name="The Broad Institute Genome Sequencing Center for Infectious Disease"/>
            <person name="Wu L."/>
            <person name="Ma J."/>
        </authorList>
    </citation>
    <scope>NUCLEOTIDE SEQUENCE [LARGE SCALE GENOMIC DNA]</scope>
    <source>
        <strain evidence="6 7">JCM 15591</strain>
    </source>
</reference>
<evidence type="ECO:0000256" key="4">
    <source>
        <dbReference type="SAM" id="Phobius"/>
    </source>
</evidence>
<evidence type="ECO:0000313" key="7">
    <source>
        <dbReference type="Proteomes" id="UP001501475"/>
    </source>
</evidence>
<evidence type="ECO:0000256" key="2">
    <source>
        <dbReference type="ARBA" id="ARBA00022777"/>
    </source>
</evidence>
<evidence type="ECO:0000256" key="3">
    <source>
        <dbReference type="ARBA" id="ARBA00023012"/>
    </source>
</evidence>